<dbReference type="GO" id="GO:0004518">
    <property type="term" value="F:nuclease activity"/>
    <property type="evidence" value="ECO:0007669"/>
    <property type="project" value="UniProtKB-KW"/>
</dbReference>
<dbReference type="GO" id="GO:0046872">
    <property type="term" value="F:metal ion binding"/>
    <property type="evidence" value="ECO:0007669"/>
    <property type="project" value="UniProtKB-KW"/>
</dbReference>
<evidence type="ECO:0000313" key="9">
    <source>
        <dbReference type="EMBL" id="KAK3933187.1"/>
    </source>
</evidence>
<dbReference type="PANTHER" id="PTHR22930">
    <property type="match status" value="1"/>
</dbReference>
<organism evidence="9 10">
    <name type="scientific">Frankliniella fusca</name>
    <dbReference type="NCBI Taxonomy" id="407009"/>
    <lineage>
        <taxon>Eukaryota</taxon>
        <taxon>Metazoa</taxon>
        <taxon>Ecdysozoa</taxon>
        <taxon>Arthropoda</taxon>
        <taxon>Hexapoda</taxon>
        <taxon>Insecta</taxon>
        <taxon>Pterygota</taxon>
        <taxon>Neoptera</taxon>
        <taxon>Paraneoptera</taxon>
        <taxon>Thysanoptera</taxon>
        <taxon>Terebrantia</taxon>
        <taxon>Thripoidea</taxon>
        <taxon>Thripidae</taxon>
        <taxon>Frankliniella</taxon>
    </lineage>
</organism>
<keyword evidence="7" id="KW-0539">Nucleus</keyword>
<evidence type="ECO:0000313" key="10">
    <source>
        <dbReference type="Proteomes" id="UP001219518"/>
    </source>
</evidence>
<keyword evidence="6" id="KW-0378">Hydrolase</keyword>
<evidence type="ECO:0000256" key="1">
    <source>
        <dbReference type="ARBA" id="ARBA00001968"/>
    </source>
</evidence>
<reference evidence="9" key="1">
    <citation type="submission" date="2021-07" db="EMBL/GenBank/DDBJ databases">
        <authorList>
            <person name="Catto M.A."/>
            <person name="Jacobson A."/>
            <person name="Kennedy G."/>
            <person name="Labadie P."/>
            <person name="Hunt B.G."/>
            <person name="Srinivasan R."/>
        </authorList>
    </citation>
    <scope>NUCLEOTIDE SEQUENCE</scope>
    <source>
        <strain evidence="9">PL_HMW_Pooled</strain>
        <tissue evidence="9">Head</tissue>
    </source>
</reference>
<evidence type="ECO:0000256" key="3">
    <source>
        <dbReference type="ARBA" id="ARBA00006958"/>
    </source>
</evidence>
<feature type="domain" description="DDE Tnp4" evidence="8">
    <location>
        <begin position="168"/>
        <end position="252"/>
    </location>
</feature>
<keyword evidence="10" id="KW-1185">Reference proteome</keyword>
<keyword evidence="4" id="KW-0540">Nuclease</keyword>
<gene>
    <name evidence="9" type="ORF">KUF71_017448</name>
</gene>
<dbReference type="AlphaFoldDB" id="A0AAE1LYN1"/>
<comment type="cofactor">
    <cofactor evidence="1">
        <name>a divalent metal cation</name>
        <dbReference type="ChEBI" id="CHEBI:60240"/>
    </cofactor>
</comment>
<evidence type="ECO:0000256" key="6">
    <source>
        <dbReference type="ARBA" id="ARBA00022801"/>
    </source>
</evidence>
<comment type="similarity">
    <text evidence="3">Belongs to the HARBI1 family.</text>
</comment>
<evidence type="ECO:0000256" key="4">
    <source>
        <dbReference type="ARBA" id="ARBA00022722"/>
    </source>
</evidence>
<dbReference type="EMBL" id="JAHWGI010001443">
    <property type="protein sequence ID" value="KAK3933187.1"/>
    <property type="molecule type" value="Genomic_DNA"/>
</dbReference>
<comment type="caution">
    <text evidence="9">The sequence shown here is derived from an EMBL/GenBank/DDBJ whole genome shotgun (WGS) entry which is preliminary data.</text>
</comment>
<evidence type="ECO:0000256" key="5">
    <source>
        <dbReference type="ARBA" id="ARBA00022723"/>
    </source>
</evidence>
<proteinExistence type="inferred from homology"/>
<dbReference type="PANTHER" id="PTHR22930:SF85">
    <property type="entry name" value="GH03217P-RELATED"/>
    <property type="match status" value="1"/>
</dbReference>
<name>A0AAE1LYN1_9NEOP</name>
<comment type="subcellular location">
    <subcellularLocation>
        <location evidence="2">Nucleus</location>
    </subcellularLocation>
</comment>
<dbReference type="GO" id="GO:0016787">
    <property type="term" value="F:hydrolase activity"/>
    <property type="evidence" value="ECO:0007669"/>
    <property type="project" value="UniProtKB-KW"/>
</dbReference>
<accession>A0AAE1LYN1</accession>
<evidence type="ECO:0000256" key="2">
    <source>
        <dbReference type="ARBA" id="ARBA00004123"/>
    </source>
</evidence>
<dbReference type="GO" id="GO:0005634">
    <property type="term" value="C:nucleus"/>
    <property type="evidence" value="ECO:0007669"/>
    <property type="project" value="UniProtKB-SubCell"/>
</dbReference>
<reference evidence="9" key="2">
    <citation type="journal article" date="2023" name="BMC Genomics">
        <title>Pest status, molecular evolution, and epigenetic factors derived from the genome assembly of Frankliniella fusca, a thysanopteran phytovirus vector.</title>
        <authorList>
            <person name="Catto M.A."/>
            <person name="Labadie P.E."/>
            <person name="Jacobson A.L."/>
            <person name="Kennedy G.G."/>
            <person name="Srinivasan R."/>
            <person name="Hunt B.G."/>
        </authorList>
    </citation>
    <scope>NUCLEOTIDE SEQUENCE</scope>
    <source>
        <strain evidence="9">PL_HMW_Pooled</strain>
    </source>
</reference>
<evidence type="ECO:0000259" key="8">
    <source>
        <dbReference type="Pfam" id="PF13359"/>
    </source>
</evidence>
<protein>
    <submittedName>
        <fullName evidence="9">Nuclease</fullName>
    </submittedName>
</protein>
<dbReference type="Pfam" id="PF13359">
    <property type="entry name" value="DDE_Tnp_4"/>
    <property type="match status" value="1"/>
</dbReference>
<sequence length="255" mass="29087">MAGEADVNRQRALVGINLILRHLIEDESESSSSDEELDILERFLPDALPVRRRRKVPRLENYVEEVMPLWTDSDFKSHFRMSRATFEYVLGVIGNRLARNQPGLAMISPEKQFLIAIWRMATPDSYRVTRALVTLAPALIRWPRQERCVTIAQGFEAISAFPKTIGAIDGTHIRIPAPRVNPEAYINRKSYHSIQLQGVCDHKACFINCYLGHAGSLHDQRVFRLSEVQDFLGDENKFPADCHLVGDSAYKLHYV</sequence>
<evidence type="ECO:0000256" key="7">
    <source>
        <dbReference type="ARBA" id="ARBA00023242"/>
    </source>
</evidence>
<dbReference type="InterPro" id="IPR045249">
    <property type="entry name" value="HARBI1-like"/>
</dbReference>
<dbReference type="Proteomes" id="UP001219518">
    <property type="component" value="Unassembled WGS sequence"/>
</dbReference>
<dbReference type="InterPro" id="IPR027806">
    <property type="entry name" value="HARBI1_dom"/>
</dbReference>
<keyword evidence="5" id="KW-0479">Metal-binding</keyword>